<accession>A0A2V0NZQ7</accession>
<gene>
    <name evidence="1" type="ORF">Rsub_05428</name>
</gene>
<dbReference type="EMBL" id="BDRX01000035">
    <property type="protein sequence ID" value="GBF92809.1"/>
    <property type="molecule type" value="Genomic_DNA"/>
</dbReference>
<sequence>MSYRYAPFDSLEPALLVDILARPPRRDLRSARLAARALDAAARAALATTAVLPPARGGPAGAAPRPPRLHRFPALTRLVVANWAKAWPDLGPLPGITSLRIQSSYMPAAALDRLLTSLPSLRRLCFDGGWLQLAGFDLQRVAGAA</sequence>
<evidence type="ECO:0000313" key="1">
    <source>
        <dbReference type="EMBL" id="GBF92809.1"/>
    </source>
</evidence>
<organism evidence="1 2">
    <name type="scientific">Raphidocelis subcapitata</name>
    <dbReference type="NCBI Taxonomy" id="307507"/>
    <lineage>
        <taxon>Eukaryota</taxon>
        <taxon>Viridiplantae</taxon>
        <taxon>Chlorophyta</taxon>
        <taxon>core chlorophytes</taxon>
        <taxon>Chlorophyceae</taxon>
        <taxon>CS clade</taxon>
        <taxon>Sphaeropleales</taxon>
        <taxon>Selenastraceae</taxon>
        <taxon>Raphidocelis</taxon>
    </lineage>
</organism>
<name>A0A2V0NZQ7_9CHLO</name>
<dbReference type="InParanoid" id="A0A2V0NZQ7"/>
<dbReference type="Proteomes" id="UP000247498">
    <property type="component" value="Unassembled WGS sequence"/>
</dbReference>
<reference evidence="1 2" key="1">
    <citation type="journal article" date="2018" name="Sci. Rep.">
        <title>Raphidocelis subcapitata (=Pseudokirchneriella subcapitata) provides an insight into genome evolution and environmental adaptations in the Sphaeropleales.</title>
        <authorList>
            <person name="Suzuki S."/>
            <person name="Yamaguchi H."/>
            <person name="Nakajima N."/>
            <person name="Kawachi M."/>
        </authorList>
    </citation>
    <scope>NUCLEOTIDE SEQUENCE [LARGE SCALE GENOMIC DNA]</scope>
    <source>
        <strain evidence="1 2">NIES-35</strain>
    </source>
</reference>
<evidence type="ECO:0000313" key="2">
    <source>
        <dbReference type="Proteomes" id="UP000247498"/>
    </source>
</evidence>
<protein>
    <recommendedName>
        <fullName evidence="3">F-box domain-containing protein</fullName>
    </recommendedName>
</protein>
<comment type="caution">
    <text evidence="1">The sequence shown here is derived from an EMBL/GenBank/DDBJ whole genome shotgun (WGS) entry which is preliminary data.</text>
</comment>
<keyword evidence="2" id="KW-1185">Reference proteome</keyword>
<dbReference type="AlphaFoldDB" id="A0A2V0NZQ7"/>
<proteinExistence type="predicted"/>
<evidence type="ECO:0008006" key="3">
    <source>
        <dbReference type="Google" id="ProtNLM"/>
    </source>
</evidence>